<feature type="compositionally biased region" description="Basic and acidic residues" evidence="1">
    <location>
        <begin position="253"/>
        <end position="268"/>
    </location>
</feature>
<feature type="compositionally biased region" description="Polar residues" evidence="1">
    <location>
        <begin position="223"/>
        <end position="240"/>
    </location>
</feature>
<evidence type="ECO:0000313" key="2">
    <source>
        <dbReference type="EMBL" id="OWM73620.1"/>
    </source>
</evidence>
<feature type="region of interest" description="Disordered" evidence="1">
    <location>
        <begin position="1"/>
        <end position="56"/>
    </location>
</feature>
<sequence>MSDPSGSDVNRLFQPQLPPPPPSRRQLPFSSTKPPFARPGEYRRFAAEESSQQPDAIVVKTPVKRKNSALDKSAEFNEIPSVSGHVDLVNRALHPCIRKIDKDQQELSIQGWITNAQCKCSPSGNNQTPIGPCRYDSPLGLLTKKFVNLLKHTEGDMKHRVRARLMKALNVYRNSTAPAPSHAAPPAIATSPTRSPSPGPAPTLTSLKAAACSEAEVADARNHVSSVSRSDSIPKASSAQPEKPNPALSEEGAPAKETLDVKSFKAEG</sequence>
<feature type="region of interest" description="Disordered" evidence="1">
    <location>
        <begin position="176"/>
        <end position="268"/>
    </location>
</feature>
<dbReference type="AlphaFoldDB" id="A0A218WMP5"/>
<gene>
    <name evidence="2" type="ORF">CDL15_Pgr026719</name>
</gene>
<reference evidence="3" key="1">
    <citation type="journal article" date="2017" name="Plant J.">
        <title>The pomegranate (Punica granatum L.) genome and the genomics of punicalagin biosynthesis.</title>
        <authorList>
            <person name="Qin G."/>
            <person name="Xu C."/>
            <person name="Ming R."/>
            <person name="Tang H."/>
            <person name="Guyot R."/>
            <person name="Kramer E.M."/>
            <person name="Hu Y."/>
            <person name="Yi X."/>
            <person name="Qi Y."/>
            <person name="Xu X."/>
            <person name="Gao Z."/>
            <person name="Pan H."/>
            <person name="Jian J."/>
            <person name="Tian Y."/>
            <person name="Yue Z."/>
            <person name="Xu Y."/>
        </authorList>
    </citation>
    <scope>NUCLEOTIDE SEQUENCE [LARGE SCALE GENOMIC DNA]</scope>
    <source>
        <strain evidence="3">cv. Dabenzi</strain>
    </source>
</reference>
<protein>
    <submittedName>
        <fullName evidence="2">Uncharacterized protein</fullName>
    </submittedName>
</protein>
<proteinExistence type="predicted"/>
<organism evidence="2 3">
    <name type="scientific">Punica granatum</name>
    <name type="common">Pomegranate</name>
    <dbReference type="NCBI Taxonomy" id="22663"/>
    <lineage>
        <taxon>Eukaryota</taxon>
        <taxon>Viridiplantae</taxon>
        <taxon>Streptophyta</taxon>
        <taxon>Embryophyta</taxon>
        <taxon>Tracheophyta</taxon>
        <taxon>Spermatophyta</taxon>
        <taxon>Magnoliopsida</taxon>
        <taxon>eudicotyledons</taxon>
        <taxon>Gunneridae</taxon>
        <taxon>Pentapetalae</taxon>
        <taxon>rosids</taxon>
        <taxon>malvids</taxon>
        <taxon>Myrtales</taxon>
        <taxon>Lythraceae</taxon>
        <taxon>Punica</taxon>
    </lineage>
</organism>
<comment type="caution">
    <text evidence="2">The sequence shown here is derived from an EMBL/GenBank/DDBJ whole genome shotgun (WGS) entry which is preliminary data.</text>
</comment>
<evidence type="ECO:0000256" key="1">
    <source>
        <dbReference type="SAM" id="MobiDB-lite"/>
    </source>
</evidence>
<dbReference type="Proteomes" id="UP000197138">
    <property type="component" value="Unassembled WGS sequence"/>
</dbReference>
<accession>A0A218WMP5</accession>
<evidence type="ECO:0000313" key="3">
    <source>
        <dbReference type="Proteomes" id="UP000197138"/>
    </source>
</evidence>
<feature type="compositionally biased region" description="Low complexity" evidence="1">
    <location>
        <begin position="176"/>
        <end position="194"/>
    </location>
</feature>
<dbReference type="EMBL" id="MTKT01003950">
    <property type="protein sequence ID" value="OWM73620.1"/>
    <property type="molecule type" value="Genomic_DNA"/>
</dbReference>
<name>A0A218WMP5_PUNGR</name>